<dbReference type="Proteomes" id="UP000593567">
    <property type="component" value="Unassembled WGS sequence"/>
</dbReference>
<protein>
    <submittedName>
        <fullName evidence="1">ACOX3</fullName>
    </submittedName>
</protein>
<evidence type="ECO:0000313" key="1">
    <source>
        <dbReference type="EMBL" id="KAF6022761.1"/>
    </source>
</evidence>
<name>A0A7J7JAV3_BUGNE</name>
<proteinExistence type="predicted"/>
<accession>A0A7J7JAV3</accession>
<organism evidence="1 2">
    <name type="scientific">Bugula neritina</name>
    <name type="common">Brown bryozoan</name>
    <name type="synonym">Sertularia neritina</name>
    <dbReference type="NCBI Taxonomy" id="10212"/>
    <lineage>
        <taxon>Eukaryota</taxon>
        <taxon>Metazoa</taxon>
        <taxon>Spiralia</taxon>
        <taxon>Lophotrochozoa</taxon>
        <taxon>Bryozoa</taxon>
        <taxon>Gymnolaemata</taxon>
        <taxon>Cheilostomatida</taxon>
        <taxon>Flustrina</taxon>
        <taxon>Buguloidea</taxon>
        <taxon>Bugulidae</taxon>
        <taxon>Bugula</taxon>
    </lineage>
</organism>
<keyword evidence="2" id="KW-1185">Reference proteome</keyword>
<sequence>METHYIQAMLYLRIKFVSVISIINDDILLDDLPNGPLNIYRERATFNWKRMRLYTLGYDALEFQHRVWSAMEKDAVFSKSYGYETIEETRANTFRRLKR</sequence>
<reference evidence="1" key="1">
    <citation type="submission" date="2020-06" db="EMBL/GenBank/DDBJ databases">
        <title>Draft genome of Bugula neritina, a colonial animal packing powerful symbionts and potential medicines.</title>
        <authorList>
            <person name="Rayko M."/>
        </authorList>
    </citation>
    <scope>NUCLEOTIDE SEQUENCE [LARGE SCALE GENOMIC DNA]</scope>
    <source>
        <strain evidence="1">Kwan_BN1</strain>
    </source>
</reference>
<comment type="caution">
    <text evidence="1">The sequence shown here is derived from an EMBL/GenBank/DDBJ whole genome shotgun (WGS) entry which is preliminary data.</text>
</comment>
<evidence type="ECO:0000313" key="2">
    <source>
        <dbReference type="Proteomes" id="UP000593567"/>
    </source>
</evidence>
<dbReference type="AlphaFoldDB" id="A0A7J7JAV3"/>
<dbReference type="OrthoDB" id="7294854at2759"/>
<gene>
    <name evidence="1" type="ORF">EB796_018935</name>
</gene>
<dbReference type="EMBL" id="VXIV02002809">
    <property type="protein sequence ID" value="KAF6022761.1"/>
    <property type="molecule type" value="Genomic_DNA"/>
</dbReference>